<keyword evidence="3" id="KW-0808">Transferase</keyword>
<dbReference type="InterPro" id="IPR036249">
    <property type="entry name" value="Thioredoxin-like_sf"/>
</dbReference>
<dbReference type="InterPro" id="IPR004046">
    <property type="entry name" value="GST_C"/>
</dbReference>
<dbReference type="SUPFAM" id="SSF52833">
    <property type="entry name" value="Thioredoxin-like"/>
    <property type="match status" value="1"/>
</dbReference>
<dbReference type="PANTHER" id="PTHR44051">
    <property type="entry name" value="GLUTATHIONE S-TRANSFERASE-RELATED"/>
    <property type="match status" value="1"/>
</dbReference>
<evidence type="ECO:0000313" key="3">
    <source>
        <dbReference type="EMBL" id="KDR26105.1"/>
    </source>
</evidence>
<dbReference type="PROSITE" id="PS50404">
    <property type="entry name" value="GST_NTER"/>
    <property type="match status" value="1"/>
</dbReference>
<keyword evidence="4" id="KW-1185">Reference proteome</keyword>
<protein>
    <submittedName>
        <fullName evidence="3">Glutathione S-transferase</fullName>
    </submittedName>
</protein>
<dbReference type="EMBL" id="JFHD01000038">
    <property type="protein sequence ID" value="KDR26105.1"/>
    <property type="molecule type" value="Genomic_DNA"/>
</dbReference>
<comment type="caution">
    <text evidence="3">The sequence shown here is derived from an EMBL/GenBank/DDBJ whole genome shotgun (WGS) entry which is preliminary data.</text>
</comment>
<dbReference type="SFLD" id="SFLDG00358">
    <property type="entry name" value="Main_(cytGST)"/>
    <property type="match status" value="1"/>
</dbReference>
<sequence>MFLSLLGLPYEKINVDPKSGFLKQLEYRRLNPHSLVPVIVDGDVTLHESTAILVYLARTYGDNWLPDDPVREALVQQWFSYCSGPIAYGPCAARRLVVYDEELVPFVTAIDIATKFFSVAEEHFSKHVYAIGDMLTVADIAAYTYIAHAPEGGISLEPYPNLTDWLNRIEDLPGFVRMPRAPEPSLEDA</sequence>
<dbReference type="GO" id="GO:0016740">
    <property type="term" value="F:transferase activity"/>
    <property type="evidence" value="ECO:0007669"/>
    <property type="project" value="UniProtKB-KW"/>
</dbReference>
<dbReference type="SFLD" id="SFLDS00019">
    <property type="entry name" value="Glutathione_Transferase_(cytos"/>
    <property type="match status" value="1"/>
</dbReference>
<feature type="domain" description="GST C-terminal" evidence="2">
    <location>
        <begin position="68"/>
        <end position="189"/>
    </location>
</feature>
<evidence type="ECO:0000259" key="1">
    <source>
        <dbReference type="PROSITE" id="PS50404"/>
    </source>
</evidence>
<dbReference type="PROSITE" id="PS50405">
    <property type="entry name" value="GST_CTER"/>
    <property type="match status" value="1"/>
</dbReference>
<evidence type="ECO:0000313" key="4">
    <source>
        <dbReference type="Proteomes" id="UP000027451"/>
    </source>
</evidence>
<dbReference type="Pfam" id="PF00043">
    <property type="entry name" value="GST_C"/>
    <property type="match status" value="1"/>
</dbReference>
<name>A0A656Q9V7_9BURK</name>
<dbReference type="InterPro" id="IPR036282">
    <property type="entry name" value="Glutathione-S-Trfase_C_sf"/>
</dbReference>
<dbReference type="Gene3D" id="1.20.1050.10">
    <property type="match status" value="1"/>
</dbReference>
<gene>
    <name evidence="3" type="ORF">BG60_24260</name>
</gene>
<dbReference type="PANTHER" id="PTHR44051:SF2">
    <property type="entry name" value="HYPOTHETICAL GLUTATHIONE S-TRANSFERASE LIKE PROTEIN"/>
    <property type="match status" value="1"/>
</dbReference>
<dbReference type="AlphaFoldDB" id="A0A656Q9V7"/>
<dbReference type="InterPro" id="IPR004045">
    <property type="entry name" value="Glutathione_S-Trfase_N"/>
</dbReference>
<dbReference type="InterPro" id="IPR010987">
    <property type="entry name" value="Glutathione-S-Trfase_C-like"/>
</dbReference>
<feature type="domain" description="GST N-terminal" evidence="1">
    <location>
        <begin position="1"/>
        <end position="64"/>
    </location>
</feature>
<evidence type="ECO:0000259" key="2">
    <source>
        <dbReference type="PROSITE" id="PS50405"/>
    </source>
</evidence>
<proteinExistence type="predicted"/>
<dbReference type="Proteomes" id="UP000027451">
    <property type="component" value="Unassembled WGS sequence"/>
</dbReference>
<dbReference type="Gene3D" id="3.40.30.10">
    <property type="entry name" value="Glutaredoxin"/>
    <property type="match status" value="1"/>
</dbReference>
<reference evidence="3 4" key="1">
    <citation type="submission" date="2014-03" db="EMBL/GenBank/DDBJ databases">
        <title>Draft Genome Sequences of Four Burkholderia Strains.</title>
        <authorList>
            <person name="Liu X.Y."/>
            <person name="Li C.X."/>
            <person name="Xu J.H."/>
        </authorList>
    </citation>
    <scope>NUCLEOTIDE SEQUENCE [LARGE SCALE GENOMIC DNA]</scope>
    <source>
        <strain evidence="3 4">OP-1</strain>
    </source>
</reference>
<dbReference type="Pfam" id="PF13409">
    <property type="entry name" value="GST_N_2"/>
    <property type="match status" value="1"/>
</dbReference>
<dbReference type="InterPro" id="IPR040079">
    <property type="entry name" value="Glutathione_S-Trfase"/>
</dbReference>
<organism evidence="3 4">
    <name type="scientific">Caballeronia zhejiangensis</name>
    <dbReference type="NCBI Taxonomy" id="871203"/>
    <lineage>
        <taxon>Bacteria</taxon>
        <taxon>Pseudomonadati</taxon>
        <taxon>Pseudomonadota</taxon>
        <taxon>Betaproteobacteria</taxon>
        <taxon>Burkholderiales</taxon>
        <taxon>Burkholderiaceae</taxon>
        <taxon>Caballeronia</taxon>
    </lineage>
</organism>
<dbReference type="SUPFAM" id="SSF47616">
    <property type="entry name" value="GST C-terminal domain-like"/>
    <property type="match status" value="1"/>
</dbReference>
<accession>A0A656Q9V7</accession>